<protein>
    <submittedName>
        <fullName evidence="1">Uncharacterized protein</fullName>
    </submittedName>
</protein>
<reference evidence="1" key="2">
    <citation type="submission" date="2022-06" db="UniProtKB">
        <authorList>
            <consortium name="EnsemblMetazoa"/>
        </authorList>
    </citation>
    <scope>IDENTIFICATION</scope>
    <source>
        <strain evidence="1">DF5081</strain>
    </source>
</reference>
<keyword evidence="2" id="KW-1185">Reference proteome</keyword>
<organism evidence="1 2">
    <name type="scientific">Caenorhabditis japonica</name>
    <dbReference type="NCBI Taxonomy" id="281687"/>
    <lineage>
        <taxon>Eukaryota</taxon>
        <taxon>Metazoa</taxon>
        <taxon>Ecdysozoa</taxon>
        <taxon>Nematoda</taxon>
        <taxon>Chromadorea</taxon>
        <taxon>Rhabditida</taxon>
        <taxon>Rhabditina</taxon>
        <taxon>Rhabditomorpha</taxon>
        <taxon>Rhabditoidea</taxon>
        <taxon>Rhabditidae</taxon>
        <taxon>Peloderinae</taxon>
        <taxon>Caenorhabditis</taxon>
    </lineage>
</organism>
<sequence>VLNQMKKNYVVEQASNQQIQTKSTISGKEDIYLNGFCKSDDVLVPDIFR</sequence>
<dbReference type="Proteomes" id="UP000005237">
    <property type="component" value="Unassembled WGS sequence"/>
</dbReference>
<evidence type="ECO:0000313" key="1">
    <source>
        <dbReference type="EnsemblMetazoa" id="CJA41866.1"/>
    </source>
</evidence>
<name>A0A8R1EWA2_CAEJA</name>
<dbReference type="AlphaFoldDB" id="A0A8R1EWA2"/>
<dbReference type="EnsemblMetazoa" id="CJA41866.1">
    <property type="protein sequence ID" value="CJA41866.1"/>
    <property type="gene ID" value="WBGene00217714"/>
</dbReference>
<evidence type="ECO:0000313" key="2">
    <source>
        <dbReference type="Proteomes" id="UP000005237"/>
    </source>
</evidence>
<accession>A0A8R1EWA2</accession>
<proteinExistence type="predicted"/>
<reference evidence="2" key="1">
    <citation type="submission" date="2010-08" db="EMBL/GenBank/DDBJ databases">
        <authorList>
            <consortium name="Caenorhabditis japonica Sequencing Consortium"/>
            <person name="Wilson R.K."/>
        </authorList>
    </citation>
    <scope>NUCLEOTIDE SEQUENCE [LARGE SCALE GENOMIC DNA]</scope>
    <source>
        <strain evidence="2">DF5081</strain>
    </source>
</reference>